<reference evidence="5" key="1">
    <citation type="submission" date="2018-02" db="EMBL/GenBank/DDBJ databases">
        <authorList>
            <person name="Cohen D.B."/>
            <person name="Kent A.D."/>
        </authorList>
    </citation>
    <scope>NUCLEOTIDE SEQUENCE</scope>
</reference>
<dbReference type="GO" id="GO:0008270">
    <property type="term" value="F:zinc ion binding"/>
    <property type="evidence" value="ECO:0007669"/>
    <property type="project" value="UniProtKB-KW"/>
</dbReference>
<dbReference type="PANTHER" id="PTHR33116:SF86">
    <property type="entry name" value="REVERSE TRANSCRIPTASE DOMAIN-CONTAINING PROTEIN"/>
    <property type="match status" value="1"/>
</dbReference>
<feature type="region of interest" description="Disordered" evidence="2">
    <location>
        <begin position="1500"/>
        <end position="1544"/>
    </location>
</feature>
<evidence type="ECO:0000313" key="5">
    <source>
        <dbReference type="EMBL" id="SPD30036.1"/>
    </source>
</evidence>
<dbReference type="Pfam" id="PF14392">
    <property type="entry name" value="zf-CCHC_4"/>
    <property type="match status" value="1"/>
</dbReference>
<keyword evidence="1" id="KW-0862">Zinc</keyword>
<dbReference type="InterPro" id="IPR002156">
    <property type="entry name" value="RNaseH_domain"/>
</dbReference>
<dbReference type="GO" id="GO:0004523">
    <property type="term" value="F:RNA-DNA hybrid ribonuclease activity"/>
    <property type="evidence" value="ECO:0007669"/>
    <property type="project" value="InterPro"/>
</dbReference>
<dbReference type="InterPro" id="IPR043502">
    <property type="entry name" value="DNA/RNA_pol_sf"/>
</dbReference>
<name>A0A2N9IXD3_FAGSY</name>
<dbReference type="Pfam" id="PF13966">
    <property type="entry name" value="zf-RVT"/>
    <property type="match status" value="2"/>
</dbReference>
<dbReference type="InterPro" id="IPR000477">
    <property type="entry name" value="RT_dom"/>
</dbReference>
<dbReference type="PROSITE" id="PS50878">
    <property type="entry name" value="RT_POL"/>
    <property type="match status" value="1"/>
</dbReference>
<dbReference type="InterPro" id="IPR012337">
    <property type="entry name" value="RNaseH-like_sf"/>
</dbReference>
<dbReference type="SUPFAM" id="SSF56219">
    <property type="entry name" value="DNase I-like"/>
    <property type="match status" value="1"/>
</dbReference>
<gene>
    <name evidence="5" type="ORF">FSB_LOCUS57918</name>
</gene>
<evidence type="ECO:0000256" key="2">
    <source>
        <dbReference type="SAM" id="MobiDB-lite"/>
    </source>
</evidence>
<dbReference type="InterPro" id="IPR036691">
    <property type="entry name" value="Endo/exonu/phosph_ase_sf"/>
</dbReference>
<evidence type="ECO:0000256" key="1">
    <source>
        <dbReference type="PROSITE-ProRule" id="PRU00047"/>
    </source>
</evidence>
<dbReference type="PANTHER" id="PTHR33116">
    <property type="entry name" value="REVERSE TRANSCRIPTASE ZINC-BINDING DOMAIN-CONTAINING PROTEIN-RELATED-RELATED"/>
    <property type="match status" value="1"/>
</dbReference>
<dbReference type="InterPro" id="IPR001878">
    <property type="entry name" value="Znf_CCHC"/>
</dbReference>
<evidence type="ECO:0000259" key="3">
    <source>
        <dbReference type="PROSITE" id="PS50158"/>
    </source>
</evidence>
<dbReference type="Gene3D" id="3.60.10.10">
    <property type="entry name" value="Endonuclease/exonuclease/phosphatase"/>
    <property type="match status" value="1"/>
</dbReference>
<dbReference type="SUPFAM" id="SSF56672">
    <property type="entry name" value="DNA/RNA polymerases"/>
    <property type="match status" value="2"/>
</dbReference>
<feature type="domain" description="CCHC-type" evidence="3">
    <location>
        <begin position="212"/>
        <end position="227"/>
    </location>
</feature>
<keyword evidence="1" id="KW-0479">Metal-binding</keyword>
<sequence length="2837" mass="322866">MDERLENISIDSLVSRTKRLGWQGDKVRLDVDTNKEGASKLILIGKILSKKSFPRPVVKDIVHKAWSVTYDVEVNVVDKNVFMLTFKHEADVRKAWDRRPWCIKGEHLILKKINANLSLNEVDFKTTKFWVQVHGLPLNTQNEKNLLCIGGFIGRAIDTDLTGSGVAQWRRCVRVRVEIDISYPLISGFPLDHEGLPNIWIPFKFENLGNFCYGCGRLGHEQRDCTKNEVQLQRQVGVEVGSFGSWLKADNNSFQPGSNPNLLLESDRVECRMRMGQSLNPATDEEAANQWSSQNGMRVERSGQHVFQAASDMWNELVEYEKIEATKLAVTVVVHDEVPAIEHHRDFEFAHIESPANDLQSTKVNPIFEPDLVTALVPFQLTPAHIDPYPLPEQLPGPSPYTSQTTSKPKRPWLIIGDLNSICSNIDKKGGRLGGNSDSNWLNDFVANSGAIDLGFYGPQFTWSNKREGLANIKERLDRGLCDPEWQRIFPKAGVRHLGALTSDHKPILLDTHIDNCKLNRPFLFEAMWTKDESSVEVIERTWDINVEGSQSFKLAKKIKRWITENVILAQEVVHSFKTLKRKKGYIGVKLDFKKAYDRMEWSFLEAVLRAFGFNNKVVHLLMQCVCSVQFTLLLNGGIWSNFCSSRGLRQGDPLSPYLFILGSEVLLRLLNRKVQQGSLMSVKLGNSAPPISKLCYADDVILLCRARMDDVQPLMSCINTYCVWSGQMVSIEKSGAFYSKGVHTQFQKQVKCLWGLKTLPQSTKYLGVPLFLSHNRKKDFSYVKEKLESKTSSWKSKSLSWMGWATLIKSVAMAIPSYSMAAFQLPKSLCEEMDSCVKRFWWAPKKEAPHYYAPIAWKNICTPVQEGGLGFRTFWNLNQACLAKLAWWVLSKKDSICIQVLHAKYIVRSNWLNHKSRSVASWSWKSTKNSKSILSKGACILVGDGSSILVWEDPRIPDYPGFIPKLKEGNSPNNSIAVSQLFNQSGSGWDDSKLHDLFESDCVVFIKKLPVLTNTPHKWIWTKSTSGEFSIKSAYEILCNNADLGSSNPIWELIWKSHIHERLKMFLWRISSNLLPTKDNLDRFIDAEDQLCPLCKIEQESIVHIFLHCPVAKALWFGSCWGIKSISLPINSGAQFTRKTKNPPYNNRSICVWSKPTYGQIKLNCDAAGGPNHAAIAVVARDWRGSLVYSLSKKVYTNVPVQAEAEALRWSVYLAMDKKISNVVFESDSQICIRAISQVDTSPPWRIQGLISDIKARTQNFPSTIFSWLYREANTAAHLLSVWRCEEMEEIDNMWQRLSLNEIEGDKFNLGSQTQAVSYSLAAKFYTRRIINVEAVTRTFKPLWRTERGFSIRDMGKTYYCLSLRMKRIWNVFSLLNHGLMTITFWVQIHNLPMLSLKKEIAEALGREIGEVMKTTDTDEEMSGGRVMRIRVKVDITKPLCRGRKIGLANGKEGTALNGLRNHASLGKKDQGYGAWMKAASDRPNPKVEIHVEGCATHFGREPKQSPEEGQQKSAPSEVPSSKWKDASLESLAPNPGSAEPLTTTDFEDQLREIDKELGLSNENFGSPNITALMSTPRDTLLVWAHGRKKHGPVEWKQEKLYWSWQKREAVTQCRQLMKIMGDQENTNVPLQWKLYWRRLTMLSSARTNELSKLELSWAWEPMYSSRACLPDAWRLTFMYGAPETHLRIETWNLIRRLSGLIHLPWCCIGDFNEITLSTEMQGRRPRPERQMKDFREIEEWQPWIGLISFMVLGWNTSMLLIPITSVSIWSLSHATNLNIPGSHSVSKRFGPVIVGVKLQSKPNGTSGVKGRTMFQVWNKLKNCKKGLGKWSRLHFGNITRQLAEKRQQLQEAEVNAIQGGGLDILKKLKSEINFLLEKEERMWRQRSRTSWLKDGDQNTRYFHGQASQRRRRNRITGLRNNDGEWMDTKDEVVNTVIGYYESIFQSSHPSLIEEAIVHVPQVVSSSMNERLTRTFMEVEVEDALKQMAPLKAPGPDGLPPLFYQKFWPVVGPDVTRGVLSCLNSGQLLTSINHTFITLIPKVKNPERVTEFRPISLCNVIYKLVSKVIANRLKTVLPHLISDSQSAFVPGRLITDNVLVAFETLHHMHTTKMGKDGAMALKLDMKGFHSLISQASEQGELQGVALCRRGPRITHLFFADDSLLFTKATTRDCAKLQEILLLYERASGQQVNRDKTTIFFSKGTPTATQAAIKDTLGVPIIKQYEKYLGLPSFVGKNRTACFTQLKERVWSKLMGWKEKLLSQAGREVLIKSVAQAIPTYTMSCFRLPNRLCQDLESMIRKFWWGHGPDKNKICWIKWSSLCCQKDSGGMGFRELRKFNDALLGKQVWRLLTDTNSLLHRVFKAKFFPHCSILEADTKTKGSYAWQSILKARDVIKNGIVWRVGNGKSIKIWKQRWLLEDNHHKVITPIPSILADSTVSELISPQTKQWDTTLIDSIFFPYDATAIKSIPLSEGSLEDKPFWPGTSTGQYTVRSGYKFLQAEELKSQPSCSNLKPMERIWKDVWSLQVPKKIQVFMWRTLKDSLPSKLNLKRRHVVEDPGCEMCAAPTEDILHALWDCPQAKAAWRGDTRLGDVRRSKFLNFTELWCHVRELEPPFDMEMFSTICWAIWHRRNKVRLKQPVDKADHIPVFAREYLQEFQSSQEAPLPNPSSRPQAQWRKPTACGFKVNYDGAVFAETAEAGIGIVVRNASGNPVATLSQKIKFPLSVEATEAMAARRAVRFALELGLTEVEFEGDSCIITEALNGEKYSRAVFGVIIEDAKAFAQRLHTYSFHHVKRLGNSVAHALARRAQFCNVPNDRMESVPPNIQHLLFLDAS</sequence>
<accession>A0A2N9IXD3</accession>
<dbReference type="CDD" id="cd01650">
    <property type="entry name" value="RT_nLTR_like"/>
    <property type="match status" value="2"/>
</dbReference>
<dbReference type="Gene3D" id="3.30.420.10">
    <property type="entry name" value="Ribonuclease H-like superfamily/Ribonuclease H"/>
    <property type="match status" value="2"/>
</dbReference>
<evidence type="ECO:0000259" key="4">
    <source>
        <dbReference type="PROSITE" id="PS50878"/>
    </source>
</evidence>
<feature type="domain" description="Reverse transcriptase" evidence="4">
    <location>
        <begin position="471"/>
        <end position="771"/>
    </location>
</feature>
<organism evidence="5">
    <name type="scientific">Fagus sylvatica</name>
    <name type="common">Beechnut</name>
    <dbReference type="NCBI Taxonomy" id="28930"/>
    <lineage>
        <taxon>Eukaryota</taxon>
        <taxon>Viridiplantae</taxon>
        <taxon>Streptophyta</taxon>
        <taxon>Embryophyta</taxon>
        <taxon>Tracheophyta</taxon>
        <taxon>Spermatophyta</taxon>
        <taxon>Magnoliopsida</taxon>
        <taxon>eudicotyledons</taxon>
        <taxon>Gunneridae</taxon>
        <taxon>Pentapetalae</taxon>
        <taxon>rosids</taxon>
        <taxon>fabids</taxon>
        <taxon>Fagales</taxon>
        <taxon>Fagaceae</taxon>
        <taxon>Fagus</taxon>
    </lineage>
</organism>
<dbReference type="PROSITE" id="PS50158">
    <property type="entry name" value="ZF_CCHC"/>
    <property type="match status" value="1"/>
</dbReference>
<dbReference type="InterPro" id="IPR025558">
    <property type="entry name" value="DUF4283"/>
</dbReference>
<dbReference type="EMBL" id="OIVN01006298">
    <property type="protein sequence ID" value="SPD30036.1"/>
    <property type="molecule type" value="Genomic_DNA"/>
</dbReference>
<protein>
    <recommendedName>
        <fullName evidence="6">CCHC-type domain-containing protein</fullName>
    </recommendedName>
</protein>
<dbReference type="InterPro" id="IPR026960">
    <property type="entry name" value="RVT-Znf"/>
</dbReference>
<dbReference type="InterPro" id="IPR025836">
    <property type="entry name" value="Zn_knuckle_CX2CX4HX4C"/>
</dbReference>
<proteinExistence type="predicted"/>
<dbReference type="InterPro" id="IPR044730">
    <property type="entry name" value="RNase_H-like_dom_plant"/>
</dbReference>
<dbReference type="InterPro" id="IPR036397">
    <property type="entry name" value="RNaseH_sf"/>
</dbReference>
<dbReference type="Pfam" id="PF14111">
    <property type="entry name" value="DUF4283"/>
    <property type="match status" value="1"/>
</dbReference>
<evidence type="ECO:0008006" key="6">
    <source>
        <dbReference type="Google" id="ProtNLM"/>
    </source>
</evidence>
<dbReference type="SUPFAM" id="SSF53098">
    <property type="entry name" value="Ribonuclease H-like"/>
    <property type="match status" value="2"/>
</dbReference>
<dbReference type="GO" id="GO:0003676">
    <property type="term" value="F:nucleic acid binding"/>
    <property type="evidence" value="ECO:0007669"/>
    <property type="project" value="InterPro"/>
</dbReference>
<dbReference type="CDD" id="cd06222">
    <property type="entry name" value="RNase_H_like"/>
    <property type="match status" value="2"/>
</dbReference>
<feature type="compositionally biased region" description="Basic and acidic residues" evidence="2">
    <location>
        <begin position="1500"/>
        <end position="1512"/>
    </location>
</feature>
<dbReference type="Pfam" id="PF00078">
    <property type="entry name" value="RVT_1"/>
    <property type="match status" value="2"/>
</dbReference>
<dbReference type="Pfam" id="PF13456">
    <property type="entry name" value="RVT_3"/>
    <property type="match status" value="2"/>
</dbReference>
<keyword evidence="1" id="KW-0863">Zinc-finger</keyword>